<dbReference type="SUPFAM" id="SSF50978">
    <property type="entry name" value="WD40 repeat-like"/>
    <property type="match status" value="1"/>
</dbReference>
<feature type="repeat" description="WD" evidence="3">
    <location>
        <begin position="380"/>
        <end position="410"/>
    </location>
</feature>
<proteinExistence type="predicted"/>
<evidence type="ECO:0000256" key="1">
    <source>
        <dbReference type="ARBA" id="ARBA00022574"/>
    </source>
</evidence>
<gene>
    <name evidence="5" type="ORF">PPL_02235</name>
</gene>
<feature type="region of interest" description="Disordered" evidence="4">
    <location>
        <begin position="1"/>
        <end position="24"/>
    </location>
</feature>
<dbReference type="PROSITE" id="PS00678">
    <property type="entry name" value="WD_REPEATS_1"/>
    <property type="match status" value="2"/>
</dbReference>
<evidence type="ECO:0000256" key="3">
    <source>
        <dbReference type="PROSITE-ProRule" id="PRU00221"/>
    </source>
</evidence>
<keyword evidence="6" id="KW-1185">Reference proteome</keyword>
<dbReference type="SUPFAM" id="SSF50974">
    <property type="entry name" value="Nitrous oxide reductase, N-terminal domain"/>
    <property type="match status" value="1"/>
</dbReference>
<evidence type="ECO:0000256" key="4">
    <source>
        <dbReference type="SAM" id="MobiDB-lite"/>
    </source>
</evidence>
<name>D3B1R1_HETP5</name>
<dbReference type="InterPro" id="IPR011045">
    <property type="entry name" value="N2O_reductase_N"/>
</dbReference>
<comment type="caution">
    <text evidence="5">The sequence shown here is derived from an EMBL/GenBank/DDBJ whole genome shotgun (WGS) entry which is preliminary data.</text>
</comment>
<feature type="repeat" description="WD" evidence="3">
    <location>
        <begin position="428"/>
        <end position="467"/>
    </location>
</feature>
<dbReference type="Proteomes" id="UP000001396">
    <property type="component" value="Unassembled WGS sequence"/>
</dbReference>
<dbReference type="PRINTS" id="PR00320">
    <property type="entry name" value="GPROTEINBRPT"/>
</dbReference>
<sequence length="482" mass="53883">MYNKAIEDQQQQQQHRLHQQQQQIPKEDELQYTLTSLEATSISNAITSTIESSSSSSSSTTTSSSFFTNSYSVISNGINSKLNSVVSVSIVATSIYNLPSEILITGENVNFKWVMKEKKSARDNWRNGKYEVTTLVGHSEPISSILFNGESIISSSYDKSLRVWDYSSAECKLVIPTNDVECMQLDHTNKQVITGTKNGHINLWDITDGTQKFSEKGHLYFISSLKGNYNSTLFCSGAKDKTIKLWDVLQNKMVSSIGFPKSALLNIEWCEDQKNHIVVSGGNILSLIDVETGQTVRNFQGHTNDIHCFSVVDGLIASSGIDETIKVWDKRDVVGTKSIKVDATVYCLKFQPSHNIIITGSNDHTVSSYRLDSGRLEYHFIGHQNPISVLHLDKERIVSGSLDKNLYVWNCNTDISGGPMKMGKYHKLDAHQGMIRCAYFDDTKIISGSYDKTIRVWDFSGAKNNTKKTCNLISLSTTREIS</sequence>
<dbReference type="PROSITE" id="PS50294">
    <property type="entry name" value="WD_REPEATS_REGION"/>
    <property type="match status" value="4"/>
</dbReference>
<dbReference type="OMA" id="GMIRCAY"/>
<accession>D3B1R1</accession>
<dbReference type="InterPro" id="IPR019775">
    <property type="entry name" value="WD40_repeat_CS"/>
</dbReference>
<dbReference type="InterPro" id="IPR020472">
    <property type="entry name" value="WD40_PAC1"/>
</dbReference>
<keyword evidence="1 3" id="KW-0853">WD repeat</keyword>
<keyword evidence="2" id="KW-0677">Repeat</keyword>
<feature type="repeat" description="WD" evidence="3">
    <location>
        <begin position="215"/>
        <end position="256"/>
    </location>
</feature>
<feature type="repeat" description="WD" evidence="3">
    <location>
        <begin position="173"/>
        <end position="214"/>
    </location>
</feature>
<dbReference type="Pfam" id="PF00400">
    <property type="entry name" value="WD40"/>
    <property type="match status" value="7"/>
</dbReference>
<dbReference type="PANTHER" id="PTHR19848:SF8">
    <property type="entry name" value="F-BOX AND WD REPEAT DOMAIN CONTAINING 7"/>
    <property type="match status" value="1"/>
</dbReference>
<evidence type="ECO:0000313" key="5">
    <source>
        <dbReference type="EMBL" id="EFA85235.1"/>
    </source>
</evidence>
<dbReference type="InterPro" id="IPR036322">
    <property type="entry name" value="WD40_repeat_dom_sf"/>
</dbReference>
<dbReference type="PROSITE" id="PS50082">
    <property type="entry name" value="WD_REPEATS_2"/>
    <property type="match status" value="6"/>
</dbReference>
<dbReference type="InParanoid" id="D3B1R1"/>
<organism evidence="5 6">
    <name type="scientific">Heterostelium pallidum (strain ATCC 26659 / Pp 5 / PN500)</name>
    <name type="common">Cellular slime mold</name>
    <name type="synonym">Polysphondylium pallidum</name>
    <dbReference type="NCBI Taxonomy" id="670386"/>
    <lineage>
        <taxon>Eukaryota</taxon>
        <taxon>Amoebozoa</taxon>
        <taxon>Evosea</taxon>
        <taxon>Eumycetozoa</taxon>
        <taxon>Dictyostelia</taxon>
        <taxon>Acytosteliales</taxon>
        <taxon>Acytosteliaceae</taxon>
        <taxon>Heterostelium</taxon>
    </lineage>
</organism>
<dbReference type="InterPro" id="IPR015943">
    <property type="entry name" value="WD40/YVTN_repeat-like_dom_sf"/>
</dbReference>
<feature type="repeat" description="WD" evidence="3">
    <location>
        <begin position="135"/>
        <end position="174"/>
    </location>
</feature>
<reference evidence="5 6" key="1">
    <citation type="journal article" date="2011" name="Genome Res.">
        <title>Phylogeny-wide analysis of social amoeba genomes highlights ancient origins for complex intercellular communication.</title>
        <authorList>
            <person name="Heidel A.J."/>
            <person name="Lawal H.M."/>
            <person name="Felder M."/>
            <person name="Schilde C."/>
            <person name="Helps N.R."/>
            <person name="Tunggal B."/>
            <person name="Rivero F."/>
            <person name="John U."/>
            <person name="Schleicher M."/>
            <person name="Eichinger L."/>
            <person name="Platzer M."/>
            <person name="Noegel A.A."/>
            <person name="Schaap P."/>
            <person name="Gloeckner G."/>
        </authorList>
    </citation>
    <scope>NUCLEOTIDE SEQUENCE [LARGE SCALE GENOMIC DNA]</scope>
    <source>
        <strain evidence="6">ATCC 26659 / Pp 5 / PN500</strain>
    </source>
</reference>
<dbReference type="AlphaFoldDB" id="D3B1R1"/>
<protein>
    <submittedName>
        <fullName evidence="5">WD40 repeat-containing protein</fullName>
    </submittedName>
</protein>
<dbReference type="Gene3D" id="2.130.10.10">
    <property type="entry name" value="YVTN repeat-like/Quinoprotein amine dehydrogenase"/>
    <property type="match status" value="3"/>
</dbReference>
<feature type="compositionally biased region" description="Low complexity" evidence="4">
    <location>
        <begin position="9"/>
        <end position="23"/>
    </location>
</feature>
<evidence type="ECO:0000256" key="2">
    <source>
        <dbReference type="ARBA" id="ARBA00022737"/>
    </source>
</evidence>
<dbReference type="EMBL" id="ADBJ01000008">
    <property type="protein sequence ID" value="EFA85235.1"/>
    <property type="molecule type" value="Genomic_DNA"/>
</dbReference>
<dbReference type="STRING" id="670386.D3B1R1"/>
<dbReference type="SMART" id="SM00320">
    <property type="entry name" value="WD40"/>
    <property type="match status" value="8"/>
</dbReference>
<dbReference type="CDD" id="cd00200">
    <property type="entry name" value="WD40"/>
    <property type="match status" value="1"/>
</dbReference>
<dbReference type="RefSeq" id="XP_020437344.1">
    <property type="nucleotide sequence ID" value="XM_020573227.1"/>
</dbReference>
<dbReference type="GeneID" id="31357760"/>
<dbReference type="PANTHER" id="PTHR19848">
    <property type="entry name" value="WD40 REPEAT PROTEIN"/>
    <property type="match status" value="1"/>
</dbReference>
<dbReference type="InterPro" id="IPR001680">
    <property type="entry name" value="WD40_rpt"/>
</dbReference>
<feature type="repeat" description="WD" evidence="3">
    <location>
        <begin position="299"/>
        <end position="329"/>
    </location>
</feature>
<evidence type="ECO:0000313" key="6">
    <source>
        <dbReference type="Proteomes" id="UP000001396"/>
    </source>
</evidence>